<dbReference type="UniPathway" id="UPA00056">
    <property type="reaction ID" value="UER00093"/>
</dbReference>
<dbReference type="Proteomes" id="UP000564885">
    <property type="component" value="Unassembled WGS sequence"/>
</dbReference>
<evidence type="ECO:0000313" key="16">
    <source>
        <dbReference type="EMBL" id="NNM72102.1"/>
    </source>
</evidence>
<dbReference type="FunFam" id="3.30.1330.50:FF:000003">
    <property type="entry name" value="2-C-methyl-D-erythritol 2,4-cyclodiphosphate synthase"/>
    <property type="match status" value="1"/>
</dbReference>
<dbReference type="Pfam" id="PF02542">
    <property type="entry name" value="YgbB"/>
    <property type="match status" value="1"/>
</dbReference>
<dbReference type="GO" id="GO:0019288">
    <property type="term" value="P:isopentenyl diphosphate biosynthetic process, methylerythritol 4-phosphate pathway"/>
    <property type="evidence" value="ECO:0007669"/>
    <property type="project" value="UniProtKB-UniRule"/>
</dbReference>
<evidence type="ECO:0000256" key="7">
    <source>
        <dbReference type="ARBA" id="ARBA00009789"/>
    </source>
</evidence>
<keyword evidence="8 14" id="KW-0808">Transferase</keyword>
<keyword evidence="10 14" id="KW-0479">Metal-binding</keyword>
<dbReference type="InterPro" id="IPR034683">
    <property type="entry name" value="IspD/TarI"/>
</dbReference>
<dbReference type="PANTHER" id="PTHR43181">
    <property type="entry name" value="2-C-METHYL-D-ERYTHRITOL 2,4-CYCLODIPHOSPHATE SYNTHASE, CHLOROPLASTIC"/>
    <property type="match status" value="1"/>
</dbReference>
<comment type="caution">
    <text evidence="16">The sequence shown here is derived from an EMBL/GenBank/DDBJ whole genome shotgun (WGS) entry which is preliminary data.</text>
</comment>
<dbReference type="HAMAP" id="MF_00107">
    <property type="entry name" value="IspF"/>
    <property type="match status" value="1"/>
</dbReference>
<evidence type="ECO:0000256" key="11">
    <source>
        <dbReference type="ARBA" id="ARBA00023229"/>
    </source>
</evidence>
<feature type="site" description="Transition state stabilizer" evidence="14">
    <location>
        <position position="22"/>
    </location>
</feature>
<dbReference type="GO" id="GO:0046872">
    <property type="term" value="F:metal ion binding"/>
    <property type="evidence" value="ECO:0007669"/>
    <property type="project" value="UniProtKB-KW"/>
</dbReference>
<feature type="binding site" evidence="14">
    <location>
        <begin position="294"/>
        <end position="296"/>
    </location>
    <ligand>
        <name>4-CDP-2-C-methyl-D-erythritol 2-phosphate</name>
        <dbReference type="ChEBI" id="CHEBI:57919"/>
    </ligand>
</feature>
<dbReference type="SUPFAM" id="SSF69765">
    <property type="entry name" value="IpsF-like"/>
    <property type="match status" value="1"/>
</dbReference>
<feature type="region of interest" description="2-C-methyl-D-erythritol 2,4-cyclodiphosphate synthase" evidence="14">
    <location>
        <begin position="240"/>
        <end position="398"/>
    </location>
</feature>
<evidence type="ECO:0000256" key="4">
    <source>
        <dbReference type="ARBA" id="ARBA00004709"/>
    </source>
</evidence>
<feature type="binding site" evidence="14">
    <location>
        <position position="380"/>
    </location>
    <ligand>
        <name>4-CDP-2-C-methyl-D-erythritol 2-phosphate</name>
        <dbReference type="ChEBI" id="CHEBI:57919"/>
    </ligand>
</feature>
<evidence type="ECO:0000256" key="9">
    <source>
        <dbReference type="ARBA" id="ARBA00022695"/>
    </source>
</evidence>
<dbReference type="Gene3D" id="3.30.1330.50">
    <property type="entry name" value="2-C-methyl-D-erythritol 2,4-cyclodiphosphate synthase"/>
    <property type="match status" value="1"/>
</dbReference>
<reference evidence="16 17" key="1">
    <citation type="submission" date="2020-04" db="EMBL/GenBank/DDBJ databases">
        <title>Enterovirga sp. isolate from soil.</title>
        <authorList>
            <person name="Chea S."/>
            <person name="Kim D.-U."/>
        </authorList>
    </citation>
    <scope>NUCLEOTIDE SEQUENCE [LARGE SCALE GENOMIC DNA]</scope>
    <source>
        <strain evidence="16 17">DB1703</strain>
    </source>
</reference>
<keyword evidence="9 14" id="KW-0548">Nucleotidyltransferase</keyword>
<dbReference type="GO" id="GO:0008685">
    <property type="term" value="F:2-C-methyl-D-erythritol 2,4-cyclodiphosphate synthase activity"/>
    <property type="evidence" value="ECO:0007669"/>
    <property type="project" value="UniProtKB-UniRule"/>
</dbReference>
<organism evidence="16 17">
    <name type="scientific">Enterovirga aerilata</name>
    <dbReference type="NCBI Taxonomy" id="2730920"/>
    <lineage>
        <taxon>Bacteria</taxon>
        <taxon>Pseudomonadati</taxon>
        <taxon>Pseudomonadota</taxon>
        <taxon>Alphaproteobacteria</taxon>
        <taxon>Hyphomicrobiales</taxon>
        <taxon>Methylobacteriaceae</taxon>
        <taxon>Enterovirga</taxon>
    </lineage>
</organism>
<keyword evidence="17" id="KW-1185">Reference proteome</keyword>
<sequence length="398" mass="41941">METIAIIVAAGRGSRAGEGLPKQYRALAGRTVLGRTLQAFASHPGVGRILCAIHPDDRALYESSVAELDPALRRKLLAPAAGGATRQISVRQALAALPPGDGDAIVLVHDAARPFVEPGLIERAIEAGVAHGAAIPGLAVTDTVKRVGPDGAVCETLDRAALRSVQTPQAFRRGPLAAAHARAAAEGEDAFTDDGQLMEWAGATVYVVDGDSANVKLTSARDFEEAERRLAGRGESMITRVGTGFDVHTFTEGDHIWLGGLRIPHTKGVLAHSDGDVVLHALTDALLGAIACGDIGTHFPPSDPQWKGASSDRFLDHAAKEVRSRGGRIDHLDVTVLCERPRIGQHREAMRERIAAIAGVPVENVSIKATTTEKMGFTGREEGLAAQAAATIRMPERA</sequence>
<comment type="function">
    <text evidence="14">Bifunctional enzyme that catalyzes the formation of 4-diphosphocytidyl-2-C-methyl-D-erythritol from CTP and 2-C-methyl-D-erythritol 4-phosphate (MEP) (IspD), and catalyzes the conversion of 4-diphosphocytidyl-2-C-methyl-D-erythritol 2-phosphate (CDP-ME2P) to 2-C-methyl-D-erythritol 2,4-cyclodiphosphate (ME-CPP) with a corresponding release of cytidine 5-monophosphate (CMP) (IspF).</text>
</comment>
<dbReference type="InterPro" id="IPR001228">
    <property type="entry name" value="IspD"/>
</dbReference>
<comment type="similarity">
    <text evidence="14">In the N-terminal section; belongs to the IspD/TarI cytidylyltransferase family. IspD subfamily.</text>
</comment>
<dbReference type="InterPro" id="IPR026596">
    <property type="entry name" value="IspD/F"/>
</dbReference>
<dbReference type="HAMAP" id="MF_00108">
    <property type="entry name" value="IspD"/>
    <property type="match status" value="1"/>
</dbReference>
<feature type="domain" description="2-C-methyl-D-erythritol 2,4-cyclodiphosphate synthase" evidence="15">
    <location>
        <begin position="240"/>
        <end position="392"/>
    </location>
</feature>
<evidence type="ECO:0000256" key="8">
    <source>
        <dbReference type="ARBA" id="ARBA00022679"/>
    </source>
</evidence>
<keyword evidence="11 14" id="KW-0414">Isoprene biosynthesis</keyword>
<evidence type="ECO:0000256" key="12">
    <source>
        <dbReference type="ARBA" id="ARBA00023239"/>
    </source>
</evidence>
<feature type="binding site" evidence="14">
    <location>
        <position position="377"/>
    </location>
    <ligand>
        <name>4-CDP-2-C-methyl-D-erythritol 2-phosphate</name>
        <dbReference type="ChEBI" id="CHEBI:57919"/>
    </ligand>
</feature>
<dbReference type="NCBIfam" id="TIGR00453">
    <property type="entry name" value="ispD"/>
    <property type="match status" value="1"/>
</dbReference>
<feature type="site" description="Positions MEP for the nucleophilic attack" evidence="14">
    <location>
        <position position="216"/>
    </location>
</feature>
<name>A0A849HYB5_9HYPH</name>
<feature type="site" description="Transition state stabilizer" evidence="14">
    <location>
        <position position="371"/>
    </location>
</feature>
<dbReference type="CDD" id="cd02516">
    <property type="entry name" value="CDP-ME_synthetase"/>
    <property type="match status" value="1"/>
</dbReference>
<dbReference type="RefSeq" id="WP_171217603.1">
    <property type="nucleotide sequence ID" value="NZ_JABEPP010000002.1"/>
</dbReference>
<dbReference type="SUPFAM" id="SSF53448">
    <property type="entry name" value="Nucleotide-diphospho-sugar transferases"/>
    <property type="match status" value="1"/>
</dbReference>
<comment type="caution">
    <text evidence="14">Lacks conserved residue(s) required for the propagation of feature annotation.</text>
</comment>
<evidence type="ECO:0000256" key="13">
    <source>
        <dbReference type="ARBA" id="ARBA00023268"/>
    </source>
</evidence>
<evidence type="ECO:0000256" key="10">
    <source>
        <dbReference type="ARBA" id="ARBA00022723"/>
    </source>
</evidence>
<comment type="similarity">
    <text evidence="14">In the C-terminal section; belongs to the IspF family.</text>
</comment>
<dbReference type="PROSITE" id="PS01295">
    <property type="entry name" value="ISPD"/>
    <property type="match status" value="1"/>
</dbReference>
<evidence type="ECO:0000256" key="1">
    <source>
        <dbReference type="ARBA" id="ARBA00000200"/>
    </source>
</evidence>
<dbReference type="EC" id="2.7.7.60" evidence="14"/>
<evidence type="ECO:0000259" key="15">
    <source>
        <dbReference type="Pfam" id="PF02542"/>
    </source>
</evidence>
<dbReference type="GO" id="GO:0050518">
    <property type="term" value="F:2-C-methyl-D-erythritol 4-phosphate cytidylyltransferase activity"/>
    <property type="evidence" value="ECO:0007669"/>
    <property type="project" value="UniProtKB-UniRule"/>
</dbReference>
<dbReference type="InterPro" id="IPR003526">
    <property type="entry name" value="MECDP_synthase"/>
</dbReference>
<gene>
    <name evidence="14" type="primary">ispDF</name>
    <name evidence="16" type="ORF">HJG44_06800</name>
</gene>
<comment type="pathway">
    <text evidence="4 14">Isoprenoid biosynthesis; isopentenyl diphosphate biosynthesis via DXP pathway; isopentenyl diphosphate from 1-deoxy-D-xylulose 5-phosphate: step 4/6.</text>
</comment>
<keyword evidence="13 14" id="KW-0511">Multifunctional enzyme</keyword>
<dbReference type="NCBIfam" id="TIGR00151">
    <property type="entry name" value="ispF"/>
    <property type="match status" value="1"/>
</dbReference>
<feature type="site" description="Positions MEP for the nucleophilic attack" evidence="14">
    <location>
        <position position="159"/>
    </location>
</feature>
<feature type="site" description="Transition state stabilizer" evidence="14">
    <location>
        <position position="272"/>
    </location>
</feature>
<dbReference type="FunFam" id="3.90.550.10:FF:000003">
    <property type="entry name" value="2-C-methyl-D-erythritol 4-phosphate cytidylyltransferase"/>
    <property type="match status" value="1"/>
</dbReference>
<evidence type="ECO:0000256" key="6">
    <source>
        <dbReference type="ARBA" id="ARBA00008480"/>
    </source>
</evidence>
<proteinExistence type="inferred from homology"/>
<dbReference type="Gene3D" id="3.90.550.10">
    <property type="entry name" value="Spore Coat Polysaccharide Biosynthesis Protein SpsA, Chain A"/>
    <property type="match status" value="1"/>
</dbReference>
<dbReference type="InterPro" id="IPR018294">
    <property type="entry name" value="ISPD_synthase_CS"/>
</dbReference>
<comment type="similarity">
    <text evidence="6">Belongs to the IspF family.</text>
</comment>
<dbReference type="Pfam" id="PF01128">
    <property type="entry name" value="IspD"/>
    <property type="match status" value="1"/>
</dbReference>
<evidence type="ECO:0000256" key="2">
    <source>
        <dbReference type="ARBA" id="ARBA00001282"/>
    </source>
</evidence>
<comment type="similarity">
    <text evidence="7">Belongs to the IspD/TarI cytidylyltransferase family. IspD subfamily.</text>
</comment>
<comment type="cofactor">
    <cofactor evidence="3 14">
        <name>a divalent metal cation</name>
        <dbReference type="ChEBI" id="CHEBI:60240"/>
    </cofactor>
</comment>
<feature type="binding site" evidence="14">
    <location>
        <position position="280"/>
    </location>
    <ligand>
        <name>a divalent metal cation</name>
        <dbReference type="ChEBI" id="CHEBI:60240"/>
    </ligand>
</feature>
<protein>
    <recommendedName>
        <fullName evidence="14">Bifunctional enzyme IspD/IspF</fullName>
    </recommendedName>
    <domain>
        <recommendedName>
            <fullName evidence="14">2-C-methyl-D-erythritol 4-phosphate cytidylyltransferase</fullName>
            <ecNumber evidence="14">2.7.7.60</ecNumber>
        </recommendedName>
        <alternativeName>
            <fullName evidence="14">4-diphosphocytidyl-2C-methyl-D-erythritol synthase</fullName>
        </alternativeName>
        <alternativeName>
            <fullName evidence="14">MEP cytidylyltransferase</fullName>
            <shortName evidence="14">MCT</shortName>
        </alternativeName>
    </domain>
    <domain>
        <recommendedName>
            <fullName evidence="14">2-C-methyl-D-erythritol 2,4-cyclodiphosphate synthase</fullName>
            <shortName evidence="14">MECDP-synthase</shortName>
            <shortName evidence="14">MECPP-synthase</shortName>
            <shortName evidence="14">MECPS</shortName>
            <ecNumber evidence="14">4.6.1.12</ecNumber>
        </recommendedName>
    </domain>
</protein>
<comment type="catalytic activity">
    <reaction evidence="2 14">
        <text>2-C-methyl-D-erythritol 4-phosphate + CTP + H(+) = 4-CDP-2-C-methyl-D-erythritol + diphosphate</text>
        <dbReference type="Rhea" id="RHEA:13429"/>
        <dbReference type="ChEBI" id="CHEBI:15378"/>
        <dbReference type="ChEBI" id="CHEBI:33019"/>
        <dbReference type="ChEBI" id="CHEBI:37563"/>
        <dbReference type="ChEBI" id="CHEBI:57823"/>
        <dbReference type="ChEBI" id="CHEBI:58262"/>
        <dbReference type="EC" id="2.7.7.60"/>
    </reaction>
</comment>
<feature type="binding site" evidence="14">
    <location>
        <begin position="370"/>
        <end position="373"/>
    </location>
    <ligand>
        <name>4-CDP-2-C-methyl-D-erythritol 2-phosphate</name>
        <dbReference type="ChEBI" id="CHEBI:57919"/>
    </ligand>
</feature>
<feature type="binding site" evidence="14">
    <location>
        <position position="246"/>
    </location>
    <ligand>
        <name>a divalent metal cation</name>
        <dbReference type="ChEBI" id="CHEBI:60240"/>
    </ligand>
</feature>
<comment type="pathway">
    <text evidence="5 14">Isoprenoid biosynthesis; isopentenyl diphosphate biosynthesis via DXP pathway; isopentenyl diphosphate from 1-deoxy-D-xylulose 5-phosphate: step 2/6.</text>
</comment>
<dbReference type="AlphaFoldDB" id="A0A849HYB5"/>
<feature type="binding site" evidence="14">
    <location>
        <position position="248"/>
    </location>
    <ligand>
        <name>a divalent metal cation</name>
        <dbReference type="ChEBI" id="CHEBI:60240"/>
    </ligand>
</feature>
<dbReference type="PROSITE" id="PS01350">
    <property type="entry name" value="ISPF"/>
    <property type="match status" value="1"/>
</dbReference>
<feature type="region of interest" description="2-C-methyl-D-erythritol 4-phosphate cytidylyltransferase" evidence="14">
    <location>
        <begin position="1"/>
        <end position="239"/>
    </location>
</feature>
<dbReference type="EMBL" id="JABEPP010000002">
    <property type="protein sequence ID" value="NNM72102.1"/>
    <property type="molecule type" value="Genomic_DNA"/>
</dbReference>
<dbReference type="PANTHER" id="PTHR43181:SF1">
    <property type="entry name" value="2-C-METHYL-D-ERYTHRITOL 2,4-CYCLODIPHOSPHATE SYNTHASE, CHLOROPLASTIC"/>
    <property type="match status" value="1"/>
</dbReference>
<keyword evidence="12 14" id="KW-0456">Lyase</keyword>
<feature type="site" description="Transition state stabilizer" evidence="14">
    <location>
        <position position="15"/>
    </location>
</feature>
<evidence type="ECO:0000256" key="14">
    <source>
        <dbReference type="HAMAP-Rule" id="MF_01520"/>
    </source>
</evidence>
<feature type="binding site" evidence="14">
    <location>
        <begin position="246"/>
        <end position="248"/>
    </location>
    <ligand>
        <name>4-CDP-2-C-methyl-D-erythritol 2-phosphate</name>
        <dbReference type="ChEBI" id="CHEBI:57919"/>
    </ligand>
</feature>
<dbReference type="CDD" id="cd00554">
    <property type="entry name" value="MECDP_synthase"/>
    <property type="match status" value="1"/>
</dbReference>
<evidence type="ECO:0000256" key="3">
    <source>
        <dbReference type="ARBA" id="ARBA00001968"/>
    </source>
</evidence>
<dbReference type="InterPro" id="IPR020555">
    <property type="entry name" value="MECDP_synthase_CS"/>
</dbReference>
<dbReference type="NCBIfam" id="NF006899">
    <property type="entry name" value="PRK09382.1"/>
    <property type="match status" value="1"/>
</dbReference>
<evidence type="ECO:0000313" key="17">
    <source>
        <dbReference type="Proteomes" id="UP000564885"/>
    </source>
</evidence>
<dbReference type="InterPro" id="IPR029044">
    <property type="entry name" value="Nucleotide-diphossugar_trans"/>
</dbReference>
<dbReference type="HAMAP" id="MF_01520">
    <property type="entry name" value="IspDF"/>
    <property type="match status" value="1"/>
</dbReference>
<dbReference type="InterPro" id="IPR036571">
    <property type="entry name" value="MECDP_synthase_sf"/>
</dbReference>
<dbReference type="GO" id="GO:0016114">
    <property type="term" value="P:terpenoid biosynthetic process"/>
    <property type="evidence" value="ECO:0007669"/>
    <property type="project" value="InterPro"/>
</dbReference>
<dbReference type="EC" id="4.6.1.12" evidence="14"/>
<evidence type="ECO:0000256" key="5">
    <source>
        <dbReference type="ARBA" id="ARBA00004787"/>
    </source>
</evidence>
<feature type="binding site" evidence="14">
    <location>
        <begin position="272"/>
        <end position="273"/>
    </location>
    <ligand>
        <name>4-CDP-2-C-methyl-D-erythritol 2-phosphate</name>
        <dbReference type="ChEBI" id="CHEBI:57919"/>
    </ligand>
</feature>
<accession>A0A849HYB5</accession>
<comment type="catalytic activity">
    <reaction evidence="1 14">
        <text>4-CDP-2-C-methyl-D-erythritol 2-phosphate = 2-C-methyl-D-erythritol 2,4-cyclic diphosphate + CMP</text>
        <dbReference type="Rhea" id="RHEA:23864"/>
        <dbReference type="ChEBI" id="CHEBI:57919"/>
        <dbReference type="ChEBI" id="CHEBI:58483"/>
        <dbReference type="ChEBI" id="CHEBI:60377"/>
        <dbReference type="EC" id="4.6.1.12"/>
    </reaction>
</comment>